<evidence type="ECO:0000313" key="4">
    <source>
        <dbReference type="EMBL" id="XDI06038.1"/>
    </source>
</evidence>
<dbReference type="EMBL" id="CP162511">
    <property type="protein sequence ID" value="XDI06038.1"/>
    <property type="molecule type" value="Genomic_DNA"/>
</dbReference>
<dbReference type="RefSeq" id="WP_368498426.1">
    <property type="nucleotide sequence ID" value="NZ_CP162511.1"/>
</dbReference>
<evidence type="ECO:0000256" key="3">
    <source>
        <dbReference type="SAM" id="MobiDB-lite"/>
    </source>
</evidence>
<dbReference type="SUPFAM" id="SSF48150">
    <property type="entry name" value="DNA-glycosylase"/>
    <property type="match status" value="1"/>
</dbReference>
<dbReference type="AlphaFoldDB" id="A0AB39BHX0"/>
<dbReference type="PANTHER" id="PTHR43003:SF5">
    <property type="entry name" value="DNA-3-METHYLADENINE GLYCOSYLASE"/>
    <property type="match status" value="1"/>
</dbReference>
<dbReference type="PANTHER" id="PTHR43003">
    <property type="entry name" value="DNA-3-METHYLADENINE GLYCOSYLASE"/>
    <property type="match status" value="1"/>
</dbReference>
<dbReference type="GO" id="GO:0032993">
    <property type="term" value="C:protein-DNA complex"/>
    <property type="evidence" value="ECO:0007669"/>
    <property type="project" value="TreeGrafter"/>
</dbReference>
<reference evidence="4" key="1">
    <citation type="submission" date="2024-05" db="EMBL/GenBank/DDBJ databases">
        <title>Herbiconiux sp. A18JL235.</title>
        <authorList>
            <person name="Zhang G."/>
        </authorList>
    </citation>
    <scope>NUCLEOTIDE SEQUENCE</scope>
    <source>
        <strain evidence="4">A18JL235</strain>
    </source>
</reference>
<dbReference type="GO" id="GO:0032131">
    <property type="term" value="F:alkylated DNA binding"/>
    <property type="evidence" value="ECO:0007669"/>
    <property type="project" value="TreeGrafter"/>
</dbReference>
<dbReference type="GO" id="GO:0008725">
    <property type="term" value="F:DNA-3-methyladenine glycosylase activity"/>
    <property type="evidence" value="ECO:0007669"/>
    <property type="project" value="TreeGrafter"/>
</dbReference>
<dbReference type="GO" id="GO:0006285">
    <property type="term" value="P:base-excision repair, AP site formation"/>
    <property type="evidence" value="ECO:0007669"/>
    <property type="project" value="TreeGrafter"/>
</dbReference>
<evidence type="ECO:0000256" key="1">
    <source>
        <dbReference type="ARBA" id="ARBA00022763"/>
    </source>
</evidence>
<dbReference type="Gene3D" id="1.10.340.30">
    <property type="entry name" value="Hypothetical protein, domain 2"/>
    <property type="match status" value="1"/>
</dbReference>
<dbReference type="InterPro" id="IPR051912">
    <property type="entry name" value="Alkylbase_DNA_Glycosylase/TA"/>
</dbReference>
<organism evidence="4">
    <name type="scientific">Herbiconiux sp. A18JL235</name>
    <dbReference type="NCBI Taxonomy" id="3152363"/>
    <lineage>
        <taxon>Bacteria</taxon>
        <taxon>Bacillati</taxon>
        <taxon>Actinomycetota</taxon>
        <taxon>Actinomycetes</taxon>
        <taxon>Micrococcales</taxon>
        <taxon>Microbacteriaceae</taxon>
        <taxon>Herbiconiux</taxon>
    </lineage>
</organism>
<evidence type="ECO:0000256" key="2">
    <source>
        <dbReference type="ARBA" id="ARBA00023204"/>
    </source>
</evidence>
<dbReference type="GO" id="GO:0043916">
    <property type="term" value="F:DNA-7-methylguanine glycosylase activity"/>
    <property type="evidence" value="ECO:0007669"/>
    <property type="project" value="TreeGrafter"/>
</dbReference>
<gene>
    <name evidence="4" type="ORF">ABFY20_02755</name>
</gene>
<protein>
    <submittedName>
        <fullName evidence="4">DNA-3-methyladenine glycosylase</fullName>
    </submittedName>
</protein>
<sequence length="316" mass="33582">MSGAPNAGGGPAQPRGSFTIEPRGGYSLAASIRFLEGFEPAAFPSAPEGAPAVLDAAFALEGSWLTVGVSVEQSESGAVKGRLFSERALGRAELSAAKSQVERILSLDVDGSGYAEVGERDPVIRRLQSAFPGLRPVCFWSWYEAAAWSIIGQRMRMGQAAAVKAGLATELGTQVQVGGSPQRAFPAPRQLAELQYFPGLTAAKVERLRALAETARVNRFDSAMLRSLPRAEALAALQELPGIGPLSAELVLLRGAGDPDHVPEHTARLTAAVQWAYDLDTPPTAEHIASLAEAWAPYRTWVVVLLRSAHYEATRG</sequence>
<proteinExistence type="predicted"/>
<dbReference type="InterPro" id="IPR011257">
    <property type="entry name" value="DNA_glycosylase"/>
</dbReference>
<accession>A0AB39BHX0</accession>
<feature type="region of interest" description="Disordered" evidence="3">
    <location>
        <begin position="1"/>
        <end position="20"/>
    </location>
</feature>
<keyword evidence="2" id="KW-0234">DNA repair</keyword>
<dbReference type="GO" id="GO:0006307">
    <property type="term" value="P:DNA alkylation repair"/>
    <property type="evidence" value="ECO:0007669"/>
    <property type="project" value="TreeGrafter"/>
</dbReference>
<name>A0AB39BHX0_9MICO</name>
<feature type="compositionally biased region" description="Gly residues" evidence="3">
    <location>
        <begin position="1"/>
        <end position="11"/>
    </location>
</feature>
<dbReference type="Gene3D" id="1.10.1670.40">
    <property type="match status" value="1"/>
</dbReference>
<keyword evidence="1" id="KW-0227">DNA damage</keyword>